<feature type="region of interest" description="Disordered" evidence="1">
    <location>
        <begin position="181"/>
        <end position="216"/>
    </location>
</feature>
<accession>A0A0L0SZ71</accession>
<feature type="region of interest" description="Disordered" evidence="1">
    <location>
        <begin position="29"/>
        <end position="48"/>
    </location>
</feature>
<protein>
    <recommendedName>
        <fullName evidence="4">Tetratricopeptide SHNi-TPR domain-containing protein</fullName>
    </recommendedName>
</protein>
<reference evidence="2 3" key="1">
    <citation type="submission" date="2009-11" db="EMBL/GenBank/DDBJ databases">
        <title>Annotation of Allomyces macrogynus ATCC 38327.</title>
        <authorList>
            <consortium name="The Broad Institute Genome Sequencing Platform"/>
            <person name="Russ C."/>
            <person name="Cuomo C."/>
            <person name="Burger G."/>
            <person name="Gray M.W."/>
            <person name="Holland P.W.H."/>
            <person name="King N."/>
            <person name="Lang F.B.F."/>
            <person name="Roger A.J."/>
            <person name="Ruiz-Trillo I."/>
            <person name="Young S.K."/>
            <person name="Zeng Q."/>
            <person name="Gargeya S."/>
            <person name="Fitzgerald M."/>
            <person name="Haas B."/>
            <person name="Abouelleil A."/>
            <person name="Alvarado L."/>
            <person name="Arachchi H.M."/>
            <person name="Berlin A."/>
            <person name="Chapman S.B."/>
            <person name="Gearin G."/>
            <person name="Goldberg J."/>
            <person name="Griggs A."/>
            <person name="Gujja S."/>
            <person name="Hansen M."/>
            <person name="Heiman D."/>
            <person name="Howarth C."/>
            <person name="Larimer J."/>
            <person name="Lui A."/>
            <person name="MacDonald P.J.P."/>
            <person name="McCowen C."/>
            <person name="Montmayeur A."/>
            <person name="Murphy C."/>
            <person name="Neiman D."/>
            <person name="Pearson M."/>
            <person name="Priest M."/>
            <person name="Roberts A."/>
            <person name="Saif S."/>
            <person name="Shea T."/>
            <person name="Sisk P."/>
            <person name="Stolte C."/>
            <person name="Sykes S."/>
            <person name="Wortman J."/>
            <person name="Nusbaum C."/>
            <person name="Birren B."/>
        </authorList>
    </citation>
    <scope>NUCLEOTIDE SEQUENCE [LARGE SCALE GENOMIC DNA]</scope>
    <source>
        <strain evidence="2 3">ATCC 38327</strain>
    </source>
</reference>
<dbReference type="VEuPathDB" id="FungiDB:AMAG_12575"/>
<evidence type="ECO:0000256" key="1">
    <source>
        <dbReference type="SAM" id="MobiDB-lite"/>
    </source>
</evidence>
<evidence type="ECO:0000313" key="2">
    <source>
        <dbReference type="EMBL" id="KNE67858.1"/>
    </source>
</evidence>
<dbReference type="Proteomes" id="UP000054350">
    <property type="component" value="Unassembled WGS sequence"/>
</dbReference>
<dbReference type="AlphaFoldDB" id="A0A0L0SZ71"/>
<feature type="compositionally biased region" description="Acidic residues" evidence="1">
    <location>
        <begin position="199"/>
        <end position="211"/>
    </location>
</feature>
<name>A0A0L0SZ71_ALLM3</name>
<dbReference type="OrthoDB" id="5328412at2759"/>
<feature type="compositionally biased region" description="Low complexity" evidence="1">
    <location>
        <begin position="185"/>
        <end position="198"/>
    </location>
</feature>
<dbReference type="InterPro" id="IPR011990">
    <property type="entry name" value="TPR-like_helical_dom_sf"/>
</dbReference>
<dbReference type="SUPFAM" id="SSF48452">
    <property type="entry name" value="TPR-like"/>
    <property type="match status" value="1"/>
</dbReference>
<proteinExistence type="predicted"/>
<gene>
    <name evidence="2" type="ORF">AMAG_12575</name>
</gene>
<organism evidence="2 3">
    <name type="scientific">Allomyces macrogynus (strain ATCC 38327)</name>
    <name type="common">Allomyces javanicus var. macrogynus</name>
    <dbReference type="NCBI Taxonomy" id="578462"/>
    <lineage>
        <taxon>Eukaryota</taxon>
        <taxon>Fungi</taxon>
        <taxon>Fungi incertae sedis</taxon>
        <taxon>Blastocladiomycota</taxon>
        <taxon>Blastocladiomycetes</taxon>
        <taxon>Blastocladiales</taxon>
        <taxon>Blastocladiaceae</taxon>
        <taxon>Allomyces</taxon>
    </lineage>
</organism>
<evidence type="ECO:0008006" key="4">
    <source>
        <dbReference type="Google" id="ProtNLM"/>
    </source>
</evidence>
<dbReference type="EMBL" id="GG745354">
    <property type="protein sequence ID" value="KNE67858.1"/>
    <property type="molecule type" value="Genomic_DNA"/>
</dbReference>
<dbReference type="Gene3D" id="1.25.40.10">
    <property type="entry name" value="Tetratricopeptide repeat domain"/>
    <property type="match status" value="1"/>
</dbReference>
<keyword evidence="3" id="KW-1185">Reference proteome</keyword>
<reference evidence="3" key="2">
    <citation type="submission" date="2009-11" db="EMBL/GenBank/DDBJ databases">
        <title>The Genome Sequence of Allomyces macrogynus strain ATCC 38327.</title>
        <authorList>
            <consortium name="The Broad Institute Genome Sequencing Platform"/>
            <person name="Russ C."/>
            <person name="Cuomo C."/>
            <person name="Shea T."/>
            <person name="Young S.K."/>
            <person name="Zeng Q."/>
            <person name="Koehrsen M."/>
            <person name="Haas B."/>
            <person name="Borodovsky M."/>
            <person name="Guigo R."/>
            <person name="Alvarado L."/>
            <person name="Berlin A."/>
            <person name="Borenstein D."/>
            <person name="Chen Z."/>
            <person name="Engels R."/>
            <person name="Freedman E."/>
            <person name="Gellesch M."/>
            <person name="Goldberg J."/>
            <person name="Griggs A."/>
            <person name="Gujja S."/>
            <person name="Heiman D."/>
            <person name="Hepburn T."/>
            <person name="Howarth C."/>
            <person name="Jen D."/>
            <person name="Larson L."/>
            <person name="Lewis B."/>
            <person name="Mehta T."/>
            <person name="Park D."/>
            <person name="Pearson M."/>
            <person name="Roberts A."/>
            <person name="Saif S."/>
            <person name="Shenoy N."/>
            <person name="Sisk P."/>
            <person name="Stolte C."/>
            <person name="Sykes S."/>
            <person name="Walk T."/>
            <person name="White J."/>
            <person name="Yandava C."/>
            <person name="Burger G."/>
            <person name="Gray M.W."/>
            <person name="Holland P.W.H."/>
            <person name="King N."/>
            <person name="Lang F.B.F."/>
            <person name="Roger A.J."/>
            <person name="Ruiz-Trillo I."/>
            <person name="Lander E."/>
            <person name="Nusbaum C."/>
        </authorList>
    </citation>
    <scope>NUCLEOTIDE SEQUENCE [LARGE SCALE GENOMIC DNA]</scope>
    <source>
        <strain evidence="3">ATCC 38327</strain>
    </source>
</reference>
<evidence type="ECO:0000313" key="3">
    <source>
        <dbReference type="Proteomes" id="UP000054350"/>
    </source>
</evidence>
<sequence>MAKKMRKPPTVSSLGAASAGTAAALSSEDMISEANAQEEQGDRYASDPVKSKRYYQRALDLYLQARTRTPADVELIYNTARLFLVIADRTLDAREKLALLNQCLQLSHEVLAANPDSIDAQFNAAQAYIWRAELVADEDGEGTTGRGVNAALAAQVRDDLMRAADLLTRVADAQRAVLRGEATDLEPAAEPAPESDAATADDDDDDDDDEITQSSPITPAALIDTLLLHVECYELALDALADTDPDAALPHATQLLAEASTLAASIPAEPAAHGVALTTAPTDPAMAVLLADASYTRARADRFVARTGTVRADLHTAMRAT</sequence>